<dbReference type="UniPathway" id="UPA00143"/>
<protein>
    <recommendedName>
        <fullName evidence="1">E3 ubiquitin-protein ligase</fullName>
        <ecNumber evidence="1">2.3.2.27</ecNumber>
    </recommendedName>
</protein>
<keyword evidence="1" id="KW-0479">Metal-binding</keyword>
<feature type="compositionally biased region" description="Acidic residues" evidence="2">
    <location>
        <begin position="46"/>
        <end position="68"/>
    </location>
</feature>
<evidence type="ECO:0000259" key="3">
    <source>
        <dbReference type="Pfam" id="PF18995"/>
    </source>
</evidence>
<dbReference type="GO" id="GO:0016567">
    <property type="term" value="P:protein ubiquitination"/>
    <property type="evidence" value="ECO:0007669"/>
    <property type="project" value="UniProtKB-UniRule"/>
</dbReference>
<dbReference type="EMBL" id="HBIZ01027712">
    <property type="protein sequence ID" value="CAE0764970.1"/>
    <property type="molecule type" value="Transcribed_RNA"/>
</dbReference>
<comment type="function">
    <text evidence="1">Ubiquitin ligase protein which is a component of the N-end rule pathway. Recognizes and binds to proteins bearing specific N-terminal residues that are destabilizing according to the N-end rule, leading to their ubiquitination and subsequent degradation.</text>
</comment>
<dbReference type="PANTHER" id="PTHR21497">
    <property type="entry name" value="UBIQUITIN LIGASE E3 ALPHA-RELATED"/>
    <property type="match status" value="1"/>
</dbReference>
<evidence type="ECO:0000256" key="1">
    <source>
        <dbReference type="RuleBase" id="RU366018"/>
    </source>
</evidence>
<dbReference type="AlphaFoldDB" id="A0A7S4BG65"/>
<organism evidence="4">
    <name type="scientific">Chrysotila carterae</name>
    <name type="common">Marine alga</name>
    <name type="synonym">Syracosphaera carterae</name>
    <dbReference type="NCBI Taxonomy" id="13221"/>
    <lineage>
        <taxon>Eukaryota</taxon>
        <taxon>Haptista</taxon>
        <taxon>Haptophyta</taxon>
        <taxon>Prymnesiophyceae</taxon>
        <taxon>Isochrysidales</taxon>
        <taxon>Isochrysidaceae</taxon>
        <taxon>Chrysotila</taxon>
    </lineage>
</organism>
<dbReference type="InterPro" id="IPR044046">
    <property type="entry name" value="E3_ligase_UBR-like_C"/>
</dbReference>
<dbReference type="GO" id="GO:0000151">
    <property type="term" value="C:ubiquitin ligase complex"/>
    <property type="evidence" value="ECO:0007669"/>
    <property type="project" value="TreeGrafter"/>
</dbReference>
<keyword evidence="1" id="KW-0862">Zinc</keyword>
<comment type="catalytic activity">
    <reaction evidence="1">
        <text>S-ubiquitinyl-[E2 ubiquitin-conjugating enzyme]-L-cysteine + [acceptor protein]-L-lysine = [E2 ubiquitin-conjugating enzyme]-L-cysteine + N(6)-ubiquitinyl-[acceptor protein]-L-lysine.</text>
        <dbReference type="EC" id="2.3.2.27"/>
    </reaction>
</comment>
<reference evidence="4" key="1">
    <citation type="submission" date="2021-01" db="EMBL/GenBank/DDBJ databases">
        <authorList>
            <person name="Corre E."/>
            <person name="Pelletier E."/>
            <person name="Niang G."/>
            <person name="Scheremetjew M."/>
            <person name="Finn R."/>
            <person name="Kale V."/>
            <person name="Holt S."/>
            <person name="Cochrane G."/>
            <person name="Meng A."/>
            <person name="Brown T."/>
            <person name="Cohen L."/>
        </authorList>
    </citation>
    <scope>NUCLEOTIDE SEQUENCE</scope>
    <source>
        <strain evidence="4">CCMP645</strain>
    </source>
</reference>
<dbReference type="Pfam" id="PF18995">
    <property type="entry name" value="PRT6_C"/>
    <property type="match status" value="1"/>
</dbReference>
<keyword evidence="1" id="KW-0808">Transferase</keyword>
<dbReference type="GO" id="GO:0071596">
    <property type="term" value="P:ubiquitin-dependent protein catabolic process via the N-end rule pathway"/>
    <property type="evidence" value="ECO:0007669"/>
    <property type="project" value="UniProtKB-UniRule"/>
</dbReference>
<keyword evidence="1" id="KW-0833">Ubl conjugation pathway</keyword>
<evidence type="ECO:0000313" key="4">
    <source>
        <dbReference type="EMBL" id="CAE0764970.1"/>
    </source>
</evidence>
<feature type="domain" description="E3 ubiquitin-protein ligase UBR-like C-terminal" evidence="3">
    <location>
        <begin position="647"/>
        <end position="772"/>
    </location>
</feature>
<comment type="pathway">
    <text evidence="1">Protein modification; protein ubiquitination.</text>
</comment>
<gene>
    <name evidence="4" type="ORF">PCAR00345_LOCUS17582</name>
</gene>
<name>A0A7S4BG65_CHRCT</name>
<dbReference type="GO" id="GO:0061630">
    <property type="term" value="F:ubiquitin protein ligase activity"/>
    <property type="evidence" value="ECO:0007669"/>
    <property type="project" value="UniProtKB-UniRule"/>
</dbReference>
<accession>A0A7S4BG65</accession>
<feature type="region of interest" description="Disordered" evidence="2">
    <location>
        <begin position="503"/>
        <end position="522"/>
    </location>
</feature>
<comment type="similarity">
    <text evidence="1">Belongs to the E3 ubiquitin-protein ligase UBR1-like family.</text>
</comment>
<dbReference type="GO" id="GO:0008270">
    <property type="term" value="F:zinc ion binding"/>
    <property type="evidence" value="ECO:0007669"/>
    <property type="project" value="UniProtKB-UniRule"/>
</dbReference>
<feature type="region of interest" description="Disordered" evidence="2">
    <location>
        <begin position="182"/>
        <end position="224"/>
    </location>
</feature>
<proteinExistence type="inferred from homology"/>
<dbReference type="EC" id="2.3.2.27" evidence="1"/>
<dbReference type="GO" id="GO:0005737">
    <property type="term" value="C:cytoplasm"/>
    <property type="evidence" value="ECO:0007669"/>
    <property type="project" value="TreeGrafter"/>
</dbReference>
<dbReference type="PANTHER" id="PTHR21497:SF24">
    <property type="entry name" value="E3 UBIQUITIN-PROTEIN LIGASE UBR1"/>
    <property type="match status" value="1"/>
</dbReference>
<sequence>MGEEELGMGFRNEAEQLMVSLLNGEVEEPNAAQSLLDSHLTLLMAAEEEGSDLEDDDMDDDEDKDDSEEPPKQACGWPVPELQPKGGKRTSVRQGTNSQQELELEGCLLSQSSPGVGLTTCGHAAHLTCWQHYMGGLHKRVAMGESFEGEGMVRPQRGEFICPVCRRLANTLMPLAPCEADEEKAESADSEVATASGAAATASTPSTSGAQAARAESNGGDSAKAVEGASTSVVNLRGAAATAAWARQALTSLLRESDPSPGGPKSEHLESFASLCVCHHGGLPPMSVLSDDVRVVRMPSSLLTHAAAIAERLRRLPSHAAHAVSETSVAAEAAAGALKLRALWNLARSAPTNASQCATAALRIAALSSASSASSAETELRMHEGEPAMVAHVSGMEYEALMCCSPLHVFVELLALSGLSGAPHALLCALSVALWQALAGMAALGKRNAGQWTAALRDMAAAVGADSAASDGNSGVDDSAGAAARACAEWFDDLCGKGVGASAAQPPSVSVPSGSGGGASAEGNSGDALLGRALGLVGRLLRAHCRDLMSTALTLLRVVGDGKLRASEQQGVCVLSDCFAALALAPSDAAATLRAMLRYVLWSSSSVCSLIWMTGAPIFAAASLTCDPLEASLSTLPAFTALPSGAPPPIGLVPLPRSFEQLFHEAAAAPCAQCGASPETRALCLACGAVVCGIESPHGPRAAVSHAHACSTGAGLFVLTSSSAVLLVRERRVMLLGSPYRDAHGEVDLGLTRGKPLSLSNAEYEALARQWLGLNFDETARAEENDFGM</sequence>
<dbReference type="CDD" id="cd16482">
    <property type="entry name" value="RING-H2_UBR1-like"/>
    <property type="match status" value="1"/>
</dbReference>
<evidence type="ECO:0000256" key="2">
    <source>
        <dbReference type="SAM" id="MobiDB-lite"/>
    </source>
</evidence>
<feature type="region of interest" description="Disordered" evidence="2">
    <location>
        <begin position="42"/>
        <end position="97"/>
    </location>
</feature>
<feature type="compositionally biased region" description="Low complexity" evidence="2">
    <location>
        <begin position="190"/>
        <end position="213"/>
    </location>
</feature>
<dbReference type="InterPro" id="IPR039164">
    <property type="entry name" value="UBR1-like"/>
</dbReference>
<feature type="compositionally biased region" description="Low complexity" evidence="2">
    <location>
        <begin position="503"/>
        <end position="513"/>
    </location>
</feature>
<keyword evidence="1" id="KW-0863">Zinc-finger</keyword>